<dbReference type="PROSITE" id="PS50943">
    <property type="entry name" value="HTH_CROC1"/>
    <property type="match status" value="1"/>
</dbReference>
<dbReference type="Pfam" id="PF01381">
    <property type="entry name" value="HTH_3"/>
    <property type="match status" value="1"/>
</dbReference>
<dbReference type="SUPFAM" id="SSF48452">
    <property type="entry name" value="TPR-like"/>
    <property type="match status" value="1"/>
</dbReference>
<dbReference type="EMBL" id="JBHEZZ010000033">
    <property type="protein sequence ID" value="MFC1406775.1"/>
    <property type="molecule type" value="Genomic_DNA"/>
</dbReference>
<organism evidence="3 4">
    <name type="scientific">Streptacidiphilus cavernicola</name>
    <dbReference type="NCBI Taxonomy" id="3342716"/>
    <lineage>
        <taxon>Bacteria</taxon>
        <taxon>Bacillati</taxon>
        <taxon>Actinomycetota</taxon>
        <taxon>Actinomycetes</taxon>
        <taxon>Kitasatosporales</taxon>
        <taxon>Streptomycetaceae</taxon>
        <taxon>Streptacidiphilus</taxon>
    </lineage>
</organism>
<dbReference type="RefSeq" id="WP_030266391.1">
    <property type="nucleotide sequence ID" value="NZ_JBHEZZ010000033.1"/>
</dbReference>
<dbReference type="InterPro" id="IPR050807">
    <property type="entry name" value="TransReg_Diox_bact_type"/>
</dbReference>
<dbReference type="SUPFAM" id="SSF47413">
    <property type="entry name" value="lambda repressor-like DNA-binding domains"/>
    <property type="match status" value="1"/>
</dbReference>
<dbReference type="InterPro" id="IPR001387">
    <property type="entry name" value="Cro/C1-type_HTH"/>
</dbReference>
<dbReference type="CDD" id="cd00093">
    <property type="entry name" value="HTH_XRE"/>
    <property type="match status" value="1"/>
</dbReference>
<keyword evidence="1" id="KW-0238">DNA-binding</keyword>
<evidence type="ECO:0000256" key="1">
    <source>
        <dbReference type="ARBA" id="ARBA00023125"/>
    </source>
</evidence>
<feature type="domain" description="HTH cro/C1-type" evidence="2">
    <location>
        <begin position="18"/>
        <end position="61"/>
    </location>
</feature>
<dbReference type="InterPro" id="IPR011990">
    <property type="entry name" value="TPR-like_helical_dom_sf"/>
</dbReference>
<comment type="caution">
    <text evidence="3">The sequence shown here is derived from an EMBL/GenBank/DDBJ whole genome shotgun (WGS) entry which is preliminary data.</text>
</comment>
<gene>
    <name evidence="3" type="ORF">ACEZDJ_36375</name>
</gene>
<dbReference type="PANTHER" id="PTHR46797:SF1">
    <property type="entry name" value="METHYLPHOSPHONATE SYNTHASE"/>
    <property type="match status" value="1"/>
</dbReference>
<dbReference type="InterPro" id="IPR010982">
    <property type="entry name" value="Lambda_DNA-bd_dom_sf"/>
</dbReference>
<sequence length="396" mass="43294">MNLPIGARVRHFRGTRQQDVIAGLAGISVDYYSQIERGLRIPTIAVLHRIAQELGVPVAALLSEGTTVTVTAEDTAAPSIARALMGFGPPRSTDPAGPEVLRERVEAAWRSWQSSPTRFTDAADVLPDLITDTEHAVRAHRTGDSERRRETLRVSADLYFLLRSYLRRAGRTDLSMMAADRAVRAAEDADDPLRIAAAQWNLGHALLAAGDPDAAEQVARKGSEQLKHRAQGGDADCAAMAGALQLVTVMASARRKDWWAARDRLRSAAAPAAKQAGEGNVMWTVFGPTNVALHAMSIEMEAGEASEALHDADQIDTSRLPSLERRFTFLLEVARCHDLRREDPAVLLHLLQAEQLAPEDLSRAELARTMVVGLMRRARAMQARQAEQLAGRMDML</sequence>
<keyword evidence="4" id="KW-1185">Reference proteome</keyword>
<name>A0ABV6UZ77_9ACTN</name>
<evidence type="ECO:0000313" key="3">
    <source>
        <dbReference type="EMBL" id="MFC1406775.1"/>
    </source>
</evidence>
<dbReference type="SMART" id="SM00530">
    <property type="entry name" value="HTH_XRE"/>
    <property type="match status" value="1"/>
</dbReference>
<dbReference type="PANTHER" id="PTHR46797">
    <property type="entry name" value="HTH-TYPE TRANSCRIPTIONAL REGULATOR"/>
    <property type="match status" value="1"/>
</dbReference>
<dbReference type="Proteomes" id="UP001592528">
    <property type="component" value="Unassembled WGS sequence"/>
</dbReference>
<accession>A0ABV6UZ77</accession>
<reference evidence="3 4" key="1">
    <citation type="submission" date="2024-09" db="EMBL/GenBank/DDBJ databases">
        <authorList>
            <person name="Lee S.D."/>
        </authorList>
    </citation>
    <scope>NUCLEOTIDE SEQUENCE [LARGE SCALE GENOMIC DNA]</scope>
    <source>
        <strain evidence="3 4">N1-5</strain>
    </source>
</reference>
<dbReference type="Gene3D" id="1.10.260.40">
    <property type="entry name" value="lambda repressor-like DNA-binding domains"/>
    <property type="match status" value="1"/>
</dbReference>
<protein>
    <submittedName>
        <fullName evidence="3">Helix-turn-helix domain-containing protein</fullName>
    </submittedName>
</protein>
<proteinExistence type="predicted"/>
<evidence type="ECO:0000259" key="2">
    <source>
        <dbReference type="PROSITE" id="PS50943"/>
    </source>
</evidence>
<evidence type="ECO:0000313" key="4">
    <source>
        <dbReference type="Proteomes" id="UP001592528"/>
    </source>
</evidence>